<organism evidence="2 3">
    <name type="scientific">Dicentrarchus labrax</name>
    <name type="common">European seabass</name>
    <name type="synonym">Morone labrax</name>
    <dbReference type="NCBI Taxonomy" id="13489"/>
    <lineage>
        <taxon>Eukaryota</taxon>
        <taxon>Metazoa</taxon>
        <taxon>Chordata</taxon>
        <taxon>Craniata</taxon>
        <taxon>Vertebrata</taxon>
        <taxon>Euteleostomi</taxon>
        <taxon>Actinopterygii</taxon>
        <taxon>Neopterygii</taxon>
        <taxon>Teleostei</taxon>
        <taxon>Neoteleostei</taxon>
        <taxon>Acanthomorphata</taxon>
        <taxon>Eupercaria</taxon>
        <taxon>Moronidae</taxon>
        <taxon>Dicentrarchus</taxon>
    </lineage>
</organism>
<dbReference type="Proteomes" id="UP000694389">
    <property type="component" value="Unassembled WGS sequence"/>
</dbReference>
<sequence>MPRLTDLDRALAIGQLQAGVPQNQVAVLFGVSPRAISKLRAQFHITLDVKDRPRSGRPKKMTPQEDHFLTLSALRCRRLFSTDLQSRFAGQYGRRFSAQTIRNRLHTANLQSHRAARSPAMTALHHQARFDESRFCLRQLDHGSKCLSSLEAISMQRDIEMRFCNQWQSHSSTVWDRTLSSKMTTLTPTGRGLSETTSRMWEWRGWNGLPAVLTSIPLNTCGISLGVLFMPE</sequence>
<dbReference type="GeneTree" id="ENSGT00940000177764"/>
<protein>
    <recommendedName>
        <fullName evidence="1">Transposase Tc1-like domain-containing protein</fullName>
    </recommendedName>
</protein>
<dbReference type="GO" id="GO:0003677">
    <property type="term" value="F:DNA binding"/>
    <property type="evidence" value="ECO:0007669"/>
    <property type="project" value="InterPro"/>
</dbReference>
<dbReference type="SUPFAM" id="SSF46689">
    <property type="entry name" value="Homeodomain-like"/>
    <property type="match status" value="1"/>
</dbReference>
<evidence type="ECO:0000313" key="2">
    <source>
        <dbReference type="Ensembl" id="ENSDLAP00005005494.2"/>
    </source>
</evidence>
<accession>A0A8C4GFR7</accession>
<dbReference type="GO" id="GO:0006313">
    <property type="term" value="P:DNA transposition"/>
    <property type="evidence" value="ECO:0007669"/>
    <property type="project" value="InterPro"/>
</dbReference>
<proteinExistence type="predicted"/>
<dbReference type="AlphaFoldDB" id="A0A8C4GFR7"/>
<dbReference type="Pfam" id="PF01498">
    <property type="entry name" value="HTH_Tnp_Tc3_2"/>
    <property type="match status" value="1"/>
</dbReference>
<evidence type="ECO:0000259" key="1">
    <source>
        <dbReference type="Pfam" id="PF01498"/>
    </source>
</evidence>
<dbReference type="GO" id="GO:0015074">
    <property type="term" value="P:DNA integration"/>
    <property type="evidence" value="ECO:0007669"/>
    <property type="project" value="InterPro"/>
</dbReference>
<feature type="domain" description="Transposase Tc1-like" evidence="1">
    <location>
        <begin position="77"/>
        <end position="131"/>
    </location>
</feature>
<evidence type="ECO:0000313" key="3">
    <source>
        <dbReference type="Proteomes" id="UP000694389"/>
    </source>
</evidence>
<dbReference type="Ensembl" id="ENSDLAT00005005739.2">
    <property type="protein sequence ID" value="ENSDLAP00005005494.2"/>
    <property type="gene ID" value="ENSDLAG00005002566.2"/>
</dbReference>
<reference evidence="2" key="1">
    <citation type="submission" date="2025-08" db="UniProtKB">
        <authorList>
            <consortium name="Ensembl"/>
        </authorList>
    </citation>
    <scope>IDENTIFICATION</scope>
</reference>
<reference evidence="2" key="2">
    <citation type="submission" date="2025-09" db="UniProtKB">
        <authorList>
            <consortium name="Ensembl"/>
        </authorList>
    </citation>
    <scope>IDENTIFICATION</scope>
</reference>
<keyword evidence="3" id="KW-1185">Reference proteome</keyword>
<name>A0A8C4GFR7_DICLA</name>
<dbReference type="InterPro" id="IPR009057">
    <property type="entry name" value="Homeodomain-like_sf"/>
</dbReference>
<dbReference type="InterPro" id="IPR002492">
    <property type="entry name" value="Transposase_Tc1-like"/>
</dbReference>